<proteinExistence type="predicted"/>
<evidence type="ECO:0000256" key="1">
    <source>
        <dbReference type="SAM" id="MobiDB-lite"/>
    </source>
</evidence>
<gene>
    <name evidence="2" type="ORF">EKH80_11860</name>
</gene>
<dbReference type="SUPFAM" id="SSF53474">
    <property type="entry name" value="alpha/beta-Hydrolases"/>
    <property type="match status" value="1"/>
</dbReference>
<dbReference type="GO" id="GO:0016787">
    <property type="term" value="F:hydrolase activity"/>
    <property type="evidence" value="ECO:0007669"/>
    <property type="project" value="UniProtKB-KW"/>
</dbReference>
<reference evidence="2 3" key="1">
    <citation type="submission" date="2018-12" db="EMBL/GenBank/DDBJ databases">
        <title>Dyella dinghuensis sp. nov. DHOA06 and Dyella choica sp. nov. 4M-K27, isolated from forest soil.</title>
        <authorList>
            <person name="Qiu L.-H."/>
            <person name="Gao Z.-H."/>
        </authorList>
    </citation>
    <scope>NUCLEOTIDE SEQUENCE [LARGE SCALE GENOMIC DNA]</scope>
    <source>
        <strain evidence="2 3">4M-K27</strain>
    </source>
</reference>
<dbReference type="EMBL" id="RYYV01000007">
    <property type="protein sequence ID" value="RUL75407.1"/>
    <property type="molecule type" value="Genomic_DNA"/>
</dbReference>
<accession>A0A3S0S0B3</accession>
<protein>
    <submittedName>
        <fullName evidence="2">Alpha/beta hydrolase</fullName>
    </submittedName>
</protein>
<dbReference type="Proteomes" id="UP000274358">
    <property type="component" value="Unassembled WGS sequence"/>
</dbReference>
<comment type="caution">
    <text evidence="2">The sequence shown here is derived from an EMBL/GenBank/DDBJ whole genome shotgun (WGS) entry which is preliminary data.</text>
</comment>
<name>A0A3S0S0B3_9GAMM</name>
<dbReference type="Gene3D" id="3.40.50.1820">
    <property type="entry name" value="alpha/beta hydrolase"/>
    <property type="match status" value="1"/>
</dbReference>
<evidence type="ECO:0000313" key="2">
    <source>
        <dbReference type="EMBL" id="RUL75407.1"/>
    </source>
</evidence>
<keyword evidence="3" id="KW-1185">Reference proteome</keyword>
<sequence>MREFDPRYEVSGPTTGTGAPTESQKAIAFFIGGAGDKESYYGAGPYHNIEVPKTILDNWEGGLKSKDLYMSYDLGYYQIHSDSDIKKFVIDVIPTRSNPVYIIGHSLGGWNGAHLSRKLVDAGYNVQMLVTLDPVGKGFLVELFSAIPFHPENTPKAKFWINVHATPATSDASDGVADFGERWVIPSGPDINVDSNTHHADAGGLFNTTASDGKSVAGMVYLSIRGNTGGPPADIDSDE</sequence>
<keyword evidence="2" id="KW-0378">Hydrolase</keyword>
<feature type="compositionally biased region" description="Polar residues" evidence="1">
    <location>
        <begin position="12"/>
        <end position="21"/>
    </location>
</feature>
<dbReference type="AlphaFoldDB" id="A0A3S0S0B3"/>
<dbReference type="OrthoDB" id="8596489at2"/>
<feature type="region of interest" description="Disordered" evidence="1">
    <location>
        <begin position="1"/>
        <end position="21"/>
    </location>
</feature>
<dbReference type="RefSeq" id="WP_126684965.1">
    <property type="nucleotide sequence ID" value="NZ_RYYV01000007.1"/>
</dbReference>
<evidence type="ECO:0000313" key="3">
    <source>
        <dbReference type="Proteomes" id="UP000274358"/>
    </source>
</evidence>
<organism evidence="2 3">
    <name type="scientific">Dyella choica</name>
    <dbReference type="NCBI Taxonomy" id="1927959"/>
    <lineage>
        <taxon>Bacteria</taxon>
        <taxon>Pseudomonadati</taxon>
        <taxon>Pseudomonadota</taxon>
        <taxon>Gammaproteobacteria</taxon>
        <taxon>Lysobacterales</taxon>
        <taxon>Rhodanobacteraceae</taxon>
        <taxon>Dyella</taxon>
    </lineage>
</organism>
<dbReference type="InterPro" id="IPR029058">
    <property type="entry name" value="AB_hydrolase_fold"/>
</dbReference>